<evidence type="ECO:0000313" key="3">
    <source>
        <dbReference type="Proteomes" id="UP001158576"/>
    </source>
</evidence>
<protein>
    <submittedName>
        <fullName evidence="2">Oidioi.mRNA.OKI2018_I69.PAR.g11191.t1.cds</fullName>
    </submittedName>
</protein>
<keyword evidence="1" id="KW-1133">Transmembrane helix</keyword>
<keyword evidence="3" id="KW-1185">Reference proteome</keyword>
<reference evidence="2 3" key="1">
    <citation type="submission" date="2021-04" db="EMBL/GenBank/DDBJ databases">
        <authorList>
            <person name="Bliznina A."/>
        </authorList>
    </citation>
    <scope>NUCLEOTIDE SEQUENCE [LARGE SCALE GENOMIC DNA]</scope>
</reference>
<organism evidence="2 3">
    <name type="scientific">Oikopleura dioica</name>
    <name type="common">Tunicate</name>
    <dbReference type="NCBI Taxonomy" id="34765"/>
    <lineage>
        <taxon>Eukaryota</taxon>
        <taxon>Metazoa</taxon>
        <taxon>Chordata</taxon>
        <taxon>Tunicata</taxon>
        <taxon>Appendicularia</taxon>
        <taxon>Copelata</taxon>
        <taxon>Oikopleuridae</taxon>
        <taxon>Oikopleura</taxon>
    </lineage>
</organism>
<keyword evidence="1" id="KW-0472">Membrane</keyword>
<feature type="transmembrane region" description="Helical" evidence="1">
    <location>
        <begin position="49"/>
        <end position="66"/>
    </location>
</feature>
<dbReference type="Proteomes" id="UP001158576">
    <property type="component" value="Chromosome PAR"/>
</dbReference>
<dbReference type="EMBL" id="OU015568">
    <property type="protein sequence ID" value="CAG5086371.1"/>
    <property type="molecule type" value="Genomic_DNA"/>
</dbReference>
<evidence type="ECO:0000256" key="1">
    <source>
        <dbReference type="SAM" id="Phobius"/>
    </source>
</evidence>
<sequence>MLRILNGNQFMREHHPMRYNRMTEILKVVACVKLSKTFLIKSYFLQKPLPVLTVIYLFNVLVVIIVR</sequence>
<evidence type="ECO:0000313" key="2">
    <source>
        <dbReference type="EMBL" id="CAG5086371.1"/>
    </source>
</evidence>
<name>A0ABN7RUJ2_OIKDI</name>
<accession>A0ABN7RUJ2</accession>
<keyword evidence="1" id="KW-0812">Transmembrane</keyword>
<gene>
    <name evidence="2" type="ORF">OKIOD_LOCUS2749</name>
</gene>
<proteinExistence type="predicted"/>